<gene>
    <name evidence="1" type="ORF">CU669_01380</name>
</gene>
<dbReference type="AlphaFoldDB" id="A0A364P373"/>
<reference evidence="1 2" key="1">
    <citation type="submission" date="2017-11" db="EMBL/GenBank/DDBJ databases">
        <title>Draft genome sequence of magnetotactic bacterium Magnetospirillum kuznetsovii LBB-42.</title>
        <authorList>
            <person name="Grouzdev D.S."/>
            <person name="Rysina M.S."/>
            <person name="Baslerov R.V."/>
            <person name="Koziaeva V."/>
        </authorList>
    </citation>
    <scope>NUCLEOTIDE SEQUENCE [LARGE SCALE GENOMIC DNA]</scope>
    <source>
        <strain evidence="1 2">LBB-42</strain>
    </source>
</reference>
<dbReference type="InterPro" id="IPR024524">
    <property type="entry name" value="DUF3800"/>
</dbReference>
<dbReference type="Proteomes" id="UP000251075">
    <property type="component" value="Unassembled WGS sequence"/>
</dbReference>
<dbReference type="EMBL" id="PGTO01000001">
    <property type="protein sequence ID" value="RAU23773.1"/>
    <property type="molecule type" value="Genomic_DNA"/>
</dbReference>
<evidence type="ECO:0000313" key="2">
    <source>
        <dbReference type="Proteomes" id="UP000251075"/>
    </source>
</evidence>
<dbReference type="RefSeq" id="WP_112142004.1">
    <property type="nucleotide sequence ID" value="NZ_PGTO01000001.1"/>
</dbReference>
<evidence type="ECO:0000313" key="1">
    <source>
        <dbReference type="EMBL" id="RAU23773.1"/>
    </source>
</evidence>
<proteinExistence type="predicted"/>
<comment type="caution">
    <text evidence="1">The sequence shown here is derived from an EMBL/GenBank/DDBJ whole genome shotgun (WGS) entry which is preliminary data.</text>
</comment>
<dbReference type="OrthoDB" id="9792394at2"/>
<name>A0A364P373_9PROT</name>
<sequence>MLVLIDESGCSGFKLETGSTKIFVVAMVVFTDFIEAEKTSAAIAELRNKQKVKPEFKFSKSCDNVRDHFFDEITRHNFTVRALVVKKNIIHSRRLVTDSASFYNYFVRSLMSHDGGRLEHARIKIDGSGDKEFRLALDAYLRKQIEPGKIHSIRFADSRRDNLVQLADMCAGAIARSYNSETRGNADRWRAKLRPRIENIWEFK</sequence>
<keyword evidence="2" id="KW-1185">Reference proteome</keyword>
<protein>
    <submittedName>
        <fullName evidence="1">DUF3800 domain-containing protein</fullName>
    </submittedName>
</protein>
<accession>A0A364P373</accession>
<organism evidence="1 2">
    <name type="scientific">Paramagnetospirillum kuznetsovii</name>
    <dbReference type="NCBI Taxonomy" id="2053833"/>
    <lineage>
        <taxon>Bacteria</taxon>
        <taxon>Pseudomonadati</taxon>
        <taxon>Pseudomonadota</taxon>
        <taxon>Alphaproteobacteria</taxon>
        <taxon>Rhodospirillales</taxon>
        <taxon>Magnetospirillaceae</taxon>
        <taxon>Paramagnetospirillum</taxon>
    </lineage>
</organism>
<dbReference type="Pfam" id="PF12686">
    <property type="entry name" value="DUF3800"/>
    <property type="match status" value="1"/>
</dbReference>